<comment type="caution">
    <text evidence="2">The sequence shown here is derived from an EMBL/GenBank/DDBJ whole genome shotgun (WGS) entry which is preliminary data.</text>
</comment>
<dbReference type="SUPFAM" id="SSF100910">
    <property type="entry name" value="Chemosensory protein Csp2"/>
    <property type="match status" value="1"/>
</dbReference>
<feature type="transmembrane region" description="Helical" evidence="1">
    <location>
        <begin position="20"/>
        <end position="38"/>
    </location>
</feature>
<proteinExistence type="predicted"/>
<protein>
    <submittedName>
        <fullName evidence="2">Uncharacterized protein</fullName>
    </submittedName>
</protein>
<keyword evidence="1" id="KW-1133">Transmembrane helix</keyword>
<evidence type="ECO:0000256" key="1">
    <source>
        <dbReference type="SAM" id="Phobius"/>
    </source>
</evidence>
<evidence type="ECO:0000313" key="2">
    <source>
        <dbReference type="EMBL" id="CAH4030431.1"/>
    </source>
</evidence>
<organism evidence="2 3">
    <name type="scientific">Pieris brassicae</name>
    <name type="common">White butterfly</name>
    <name type="synonym">Large white butterfly</name>
    <dbReference type="NCBI Taxonomy" id="7116"/>
    <lineage>
        <taxon>Eukaryota</taxon>
        <taxon>Metazoa</taxon>
        <taxon>Ecdysozoa</taxon>
        <taxon>Arthropoda</taxon>
        <taxon>Hexapoda</taxon>
        <taxon>Insecta</taxon>
        <taxon>Pterygota</taxon>
        <taxon>Neoptera</taxon>
        <taxon>Endopterygota</taxon>
        <taxon>Lepidoptera</taxon>
        <taxon>Glossata</taxon>
        <taxon>Ditrysia</taxon>
        <taxon>Papilionoidea</taxon>
        <taxon>Pieridae</taxon>
        <taxon>Pierinae</taxon>
        <taxon>Pieris</taxon>
    </lineage>
</organism>
<evidence type="ECO:0000313" key="3">
    <source>
        <dbReference type="Proteomes" id="UP001152562"/>
    </source>
</evidence>
<dbReference type="PANTHER" id="PTHR11257:SF12">
    <property type="entry name" value="EJACULATORY BULB-SPECIFIC PROTEIN 3-RELATED"/>
    <property type="match status" value="1"/>
</dbReference>
<keyword evidence="1" id="KW-0812">Transmembrane</keyword>
<gene>
    <name evidence="2" type="ORF">PIBRA_LOCUS7086</name>
</gene>
<sequence length="148" mass="16962">MTDTRHHSLGGRQAYTSKNFNMRTFIVFALFAVVAVSARPNSTYTDKYDNVDLEQIINNERLLIPYIKCILDQGKCSPDGKELKAHIKEALEENCAKCTDTQKSGTRRVIGHLINKQATYWDQLKAKYDPEHKFVLKYEAELRTVAAH</sequence>
<dbReference type="EMBL" id="CALOZG010000010">
    <property type="protein sequence ID" value="CAH4030431.1"/>
    <property type="molecule type" value="Genomic_DNA"/>
</dbReference>
<dbReference type="Pfam" id="PF03392">
    <property type="entry name" value="OS-D"/>
    <property type="match status" value="1"/>
</dbReference>
<dbReference type="AlphaFoldDB" id="A0A9P0XD57"/>
<accession>A0A9P0XD57</accession>
<name>A0A9P0XD57_PIEBR</name>
<dbReference type="Proteomes" id="UP001152562">
    <property type="component" value="Unassembled WGS sequence"/>
</dbReference>
<dbReference type="Gene3D" id="1.10.2080.10">
    <property type="entry name" value="Insect odorant-binding protein A10/Ejaculatory bulb-specific protein 3"/>
    <property type="match status" value="1"/>
</dbReference>
<keyword evidence="3" id="KW-1185">Reference proteome</keyword>
<dbReference type="InterPro" id="IPR005055">
    <property type="entry name" value="A10/PebIII"/>
</dbReference>
<keyword evidence="1" id="KW-0472">Membrane</keyword>
<reference evidence="2" key="1">
    <citation type="submission" date="2022-05" db="EMBL/GenBank/DDBJ databases">
        <authorList>
            <person name="Okamura Y."/>
        </authorList>
    </citation>
    <scope>NUCLEOTIDE SEQUENCE</scope>
</reference>
<dbReference type="PANTHER" id="PTHR11257">
    <property type="entry name" value="CHEMOSENSORY PROTEIN-RELATED"/>
    <property type="match status" value="1"/>
</dbReference>
<dbReference type="InterPro" id="IPR036682">
    <property type="entry name" value="OS_D_A10/PebIII_sf"/>
</dbReference>